<organism evidence="1 2">
    <name type="scientific">Brevibacillus formosus</name>
    <dbReference type="NCBI Taxonomy" id="54913"/>
    <lineage>
        <taxon>Bacteria</taxon>
        <taxon>Bacillati</taxon>
        <taxon>Bacillota</taxon>
        <taxon>Bacilli</taxon>
        <taxon>Bacillales</taxon>
        <taxon>Paenibacillaceae</taxon>
        <taxon>Brevibacillus</taxon>
    </lineage>
</organism>
<dbReference type="KEGG" id="bfm:BP422_08340"/>
<dbReference type="Proteomes" id="UP000197781">
    <property type="component" value="Chromosome"/>
</dbReference>
<evidence type="ECO:0000313" key="1">
    <source>
        <dbReference type="EMBL" id="ASJ53566.1"/>
    </source>
</evidence>
<proteinExistence type="predicted"/>
<dbReference type="EMBL" id="CP018145">
    <property type="protein sequence ID" value="ASJ53566.1"/>
    <property type="molecule type" value="Genomic_DNA"/>
</dbReference>
<sequence>MAAVYSILHMLSMGLLIRNRETMQTRQERMEQIYKLSGSLYRIKVPSATLRSLEQYDNEMRLSWNFSMRRELLKQAPYSFEETYCRKLTIESPLAGGFIIGT</sequence>
<accession>A0A220MEW2</accession>
<gene>
    <name evidence="1" type="ORF">BP422_08340</name>
</gene>
<dbReference type="AlphaFoldDB" id="A0A220MEW2"/>
<reference evidence="1 2" key="1">
    <citation type="submission" date="2016-11" db="EMBL/GenBank/DDBJ databases">
        <authorList>
            <person name="Jaros S."/>
            <person name="Januszkiewicz K."/>
            <person name="Wedrychowicz H."/>
        </authorList>
    </citation>
    <scope>NUCLEOTIDE SEQUENCE [LARGE SCALE GENOMIC DNA]</scope>
    <source>
        <strain evidence="1 2">NF2</strain>
    </source>
</reference>
<name>A0A220MEW2_9BACL</name>
<protein>
    <submittedName>
        <fullName evidence="1">Uncharacterized protein</fullName>
    </submittedName>
</protein>
<evidence type="ECO:0000313" key="2">
    <source>
        <dbReference type="Proteomes" id="UP000197781"/>
    </source>
</evidence>